<evidence type="ECO:0000256" key="8">
    <source>
        <dbReference type="ARBA" id="ARBA00022842"/>
    </source>
</evidence>
<sequence length="547" mass="61311">MEMIHESDSTQELNVKFYPELFLQRRIWILNILRKGNITRVLDVGCGEGQIIGVLCQPAPWLTPPPLSILPPIKPSTSPDNTVPPSPIYNDDEVPNLHMREVHGLDISDADLAFAVSAITPPEEEIETVLSPGYRSFYRGVQRWEELLAKIWKGGLEVTNEEFVNIECIISTEVIEHLPEPIFSAFAPMLLGVYHPKFLLVTTPSYTFNARFTPPDSPRSARNGYPDPTGRTDRIFRHSDHKFEWTKDEFETWCDETAKEWGYDVERTSIGRPLELDPWGRDEELEGASSVAVFRRRGDMDNKRREDQGRARIQELALSRDPHEALAVHNHAANPAAMRPKSLSEIADSVKSKMEEFREAFIRVEEIWFEPTIGTSCGGWIELLVRAVEESPDLNMKRDVDGVVMKQSSMWSIELVGAVGFPANCWSNEANTSVDYIPPDWTPGEGPLDSWDDSDAEGSTGIEGDVSAFTSDNDGDEESDSGTTTWKKRSEWKESLDREADEKTRSGWGVSGGWGASDMERSWSNHIPSASSSTAGWDGDESGDTTS</sequence>
<evidence type="ECO:0000256" key="3">
    <source>
        <dbReference type="ARBA" id="ARBA00021330"/>
    </source>
</evidence>
<feature type="compositionally biased region" description="Basic and acidic residues" evidence="13">
    <location>
        <begin position="488"/>
        <end position="505"/>
    </location>
</feature>
<organism evidence="14 15">
    <name type="scientific">Psilocybe cyanescens</name>
    <dbReference type="NCBI Taxonomy" id="93625"/>
    <lineage>
        <taxon>Eukaryota</taxon>
        <taxon>Fungi</taxon>
        <taxon>Dikarya</taxon>
        <taxon>Basidiomycota</taxon>
        <taxon>Agaricomycotina</taxon>
        <taxon>Agaricomycetes</taxon>
        <taxon>Agaricomycetidae</taxon>
        <taxon>Agaricales</taxon>
        <taxon>Agaricineae</taxon>
        <taxon>Strophariaceae</taxon>
        <taxon>Psilocybe</taxon>
    </lineage>
</organism>
<comment type="caution">
    <text evidence="14">The sequence shown here is derived from an EMBL/GenBank/DDBJ whole genome shotgun (WGS) entry which is preliminary data.</text>
</comment>
<keyword evidence="4" id="KW-0489">Methyltransferase</keyword>
<evidence type="ECO:0000256" key="10">
    <source>
        <dbReference type="ARBA" id="ARBA00023158"/>
    </source>
</evidence>
<evidence type="ECO:0000313" key="15">
    <source>
        <dbReference type="Proteomes" id="UP000283269"/>
    </source>
</evidence>
<evidence type="ECO:0000256" key="5">
    <source>
        <dbReference type="ARBA" id="ARBA00022679"/>
    </source>
</evidence>
<feature type="region of interest" description="Disordered" evidence="13">
    <location>
        <begin position="436"/>
        <end position="547"/>
    </location>
</feature>
<accession>A0A409VSE6</accession>
<reference evidence="14 15" key="1">
    <citation type="journal article" date="2018" name="Evol. Lett.">
        <title>Horizontal gene cluster transfer increased hallucinogenic mushroom diversity.</title>
        <authorList>
            <person name="Reynolds H.T."/>
            <person name="Vijayakumar V."/>
            <person name="Gluck-Thaler E."/>
            <person name="Korotkin H.B."/>
            <person name="Matheny P.B."/>
            <person name="Slot J.C."/>
        </authorList>
    </citation>
    <scope>NUCLEOTIDE SEQUENCE [LARGE SCALE GENOMIC DNA]</scope>
    <source>
        <strain evidence="14 15">2631</strain>
    </source>
</reference>
<keyword evidence="10" id="KW-0943">RNA-mediated gene silencing</keyword>
<dbReference type="InterPro" id="IPR026610">
    <property type="entry name" value="Hen1"/>
</dbReference>
<evidence type="ECO:0000313" key="14">
    <source>
        <dbReference type="EMBL" id="PPQ69192.1"/>
    </source>
</evidence>
<evidence type="ECO:0000256" key="1">
    <source>
        <dbReference type="ARBA" id="ARBA00001946"/>
    </source>
</evidence>
<dbReference type="InterPro" id="IPR029063">
    <property type="entry name" value="SAM-dependent_MTases_sf"/>
</dbReference>
<feature type="compositionally biased region" description="Polar residues" evidence="13">
    <location>
        <begin position="524"/>
        <end position="535"/>
    </location>
</feature>
<keyword evidence="6" id="KW-0949">S-adenosyl-L-methionine</keyword>
<keyword evidence="15" id="KW-1185">Reference proteome</keyword>
<dbReference type="GO" id="GO:0001510">
    <property type="term" value="P:RNA methylation"/>
    <property type="evidence" value="ECO:0007669"/>
    <property type="project" value="InterPro"/>
</dbReference>
<keyword evidence="7" id="KW-0479">Metal-binding</keyword>
<name>A0A409VSE6_PSICY</name>
<dbReference type="OrthoDB" id="2154311at2759"/>
<comment type="catalytic activity">
    <reaction evidence="12">
        <text>small RNA 3'-end nucleotide + S-adenosyl-L-methionine = small RNA 3'-end 2'-O-methylnucleotide + S-adenosyl-L-homocysteine + H(+)</text>
        <dbReference type="Rhea" id="RHEA:37887"/>
        <dbReference type="Rhea" id="RHEA-COMP:10415"/>
        <dbReference type="Rhea" id="RHEA-COMP:10416"/>
        <dbReference type="ChEBI" id="CHEBI:15378"/>
        <dbReference type="ChEBI" id="CHEBI:57856"/>
        <dbReference type="ChEBI" id="CHEBI:59789"/>
        <dbReference type="ChEBI" id="CHEBI:74896"/>
        <dbReference type="ChEBI" id="CHEBI:74898"/>
        <dbReference type="EC" id="2.1.1.386"/>
    </reaction>
</comment>
<keyword evidence="9" id="KW-0694">RNA-binding</keyword>
<dbReference type="InParanoid" id="A0A409VSE6"/>
<evidence type="ECO:0000256" key="12">
    <source>
        <dbReference type="ARBA" id="ARBA00048418"/>
    </source>
</evidence>
<dbReference type="PANTHER" id="PTHR21404">
    <property type="entry name" value="HEN1"/>
    <property type="match status" value="1"/>
</dbReference>
<dbReference type="AlphaFoldDB" id="A0A409VSE6"/>
<dbReference type="STRING" id="93625.A0A409VSE6"/>
<protein>
    <recommendedName>
        <fullName evidence="3">Small RNA 2'-O-methyltransferase</fullName>
        <ecNumber evidence="11">2.1.1.386</ecNumber>
    </recommendedName>
</protein>
<feature type="compositionally biased region" description="Acidic residues" evidence="13">
    <location>
        <begin position="538"/>
        <end position="547"/>
    </location>
</feature>
<dbReference type="EMBL" id="NHYD01003940">
    <property type="protein sequence ID" value="PPQ69192.1"/>
    <property type="molecule type" value="Genomic_DNA"/>
</dbReference>
<dbReference type="GO" id="GO:0030422">
    <property type="term" value="P:siRNA processing"/>
    <property type="evidence" value="ECO:0007669"/>
    <property type="project" value="TreeGrafter"/>
</dbReference>
<dbReference type="SUPFAM" id="SSF53335">
    <property type="entry name" value="S-adenosyl-L-methionine-dependent methyltransferases"/>
    <property type="match status" value="1"/>
</dbReference>
<dbReference type="PANTHER" id="PTHR21404:SF3">
    <property type="entry name" value="SMALL RNA 2'-O-METHYLTRANSFERASE"/>
    <property type="match status" value="1"/>
</dbReference>
<evidence type="ECO:0000256" key="4">
    <source>
        <dbReference type="ARBA" id="ARBA00022603"/>
    </source>
</evidence>
<feature type="region of interest" description="Disordered" evidence="13">
    <location>
        <begin position="212"/>
        <end position="231"/>
    </location>
</feature>
<keyword evidence="8" id="KW-0460">Magnesium</keyword>
<gene>
    <name evidence="14" type="ORF">CVT25_006970</name>
</gene>
<evidence type="ECO:0000256" key="9">
    <source>
        <dbReference type="ARBA" id="ARBA00022884"/>
    </source>
</evidence>
<evidence type="ECO:0000256" key="7">
    <source>
        <dbReference type="ARBA" id="ARBA00022723"/>
    </source>
</evidence>
<dbReference type="GO" id="GO:0003723">
    <property type="term" value="F:RNA binding"/>
    <property type="evidence" value="ECO:0007669"/>
    <property type="project" value="UniProtKB-KW"/>
</dbReference>
<dbReference type="GO" id="GO:0005737">
    <property type="term" value="C:cytoplasm"/>
    <property type="evidence" value="ECO:0007669"/>
    <property type="project" value="TreeGrafter"/>
</dbReference>
<dbReference type="GO" id="GO:0005634">
    <property type="term" value="C:nucleus"/>
    <property type="evidence" value="ECO:0007669"/>
    <property type="project" value="TreeGrafter"/>
</dbReference>
<dbReference type="GO" id="GO:0046872">
    <property type="term" value="F:metal ion binding"/>
    <property type="evidence" value="ECO:0007669"/>
    <property type="project" value="UniProtKB-KW"/>
</dbReference>
<comment type="cofactor">
    <cofactor evidence="1">
        <name>Mg(2+)</name>
        <dbReference type="ChEBI" id="CHEBI:18420"/>
    </cofactor>
</comment>
<dbReference type="GO" id="GO:0090486">
    <property type="term" value="F:small RNA 2'-O-methyltransferase activity"/>
    <property type="evidence" value="ECO:0007669"/>
    <property type="project" value="UniProtKB-EC"/>
</dbReference>
<dbReference type="EC" id="2.1.1.386" evidence="11"/>
<dbReference type="Gene3D" id="3.40.50.150">
    <property type="entry name" value="Vaccinia Virus protein VP39"/>
    <property type="match status" value="1"/>
</dbReference>
<evidence type="ECO:0000256" key="6">
    <source>
        <dbReference type="ARBA" id="ARBA00022691"/>
    </source>
</evidence>
<evidence type="ECO:0000256" key="2">
    <source>
        <dbReference type="ARBA" id="ARBA00009026"/>
    </source>
</evidence>
<dbReference type="Proteomes" id="UP000283269">
    <property type="component" value="Unassembled WGS sequence"/>
</dbReference>
<proteinExistence type="inferred from homology"/>
<comment type="similarity">
    <text evidence="2">Belongs to the methyltransferase superfamily. HEN1 family.</text>
</comment>
<evidence type="ECO:0000256" key="11">
    <source>
        <dbReference type="ARBA" id="ARBA00035025"/>
    </source>
</evidence>
<evidence type="ECO:0000256" key="13">
    <source>
        <dbReference type="SAM" id="MobiDB-lite"/>
    </source>
</evidence>
<keyword evidence="5" id="KW-0808">Transferase</keyword>